<evidence type="ECO:0000313" key="2">
    <source>
        <dbReference type="WBParaSite" id="RSKR_0000370500.1"/>
    </source>
</evidence>
<dbReference type="Proteomes" id="UP000095286">
    <property type="component" value="Unplaced"/>
</dbReference>
<evidence type="ECO:0000313" key="1">
    <source>
        <dbReference type="Proteomes" id="UP000095286"/>
    </source>
</evidence>
<reference evidence="2" key="1">
    <citation type="submission" date="2016-11" db="UniProtKB">
        <authorList>
            <consortium name="WormBaseParasite"/>
        </authorList>
    </citation>
    <scope>IDENTIFICATION</scope>
    <source>
        <strain evidence="2">KR3021</strain>
    </source>
</reference>
<accession>A0AC35TSM3</accession>
<organism evidence="1 2">
    <name type="scientific">Rhabditophanes sp. KR3021</name>
    <dbReference type="NCBI Taxonomy" id="114890"/>
    <lineage>
        <taxon>Eukaryota</taxon>
        <taxon>Metazoa</taxon>
        <taxon>Ecdysozoa</taxon>
        <taxon>Nematoda</taxon>
        <taxon>Chromadorea</taxon>
        <taxon>Rhabditida</taxon>
        <taxon>Tylenchina</taxon>
        <taxon>Panagrolaimomorpha</taxon>
        <taxon>Strongyloidoidea</taxon>
        <taxon>Alloionematidae</taxon>
        <taxon>Rhabditophanes</taxon>
    </lineage>
</organism>
<protein>
    <submittedName>
        <fullName evidence="2">BHLH domain-containing protein</fullName>
    </submittedName>
</protein>
<dbReference type="WBParaSite" id="RSKR_0000370500.1">
    <property type="protein sequence ID" value="RSKR_0000370500.1"/>
    <property type="gene ID" value="RSKR_0000370500"/>
</dbReference>
<name>A0AC35TSM3_9BILA</name>
<proteinExistence type="predicted"/>
<sequence length="209" mass="24037">MHSNTSPLKYNEANYVEQSTYIPVKAEYVPAKRGRKRKGTSVSGESIPNPKQTEKMRNSLINTAFDELQNIVPFIPRQQKLPKIKILKLANKYIEHLKKVLNMEPATTEPYYDSPRPLGMDDFYSTALEVLQQKNSYINRASEELSTQVEDRKSVDSETSNGTTSSNHSLLENQTPFILSKDNMYEPIPTQEYFSYLPQHTTLDTEYSF</sequence>